<dbReference type="STRING" id="985053.VMUT_1719"/>
<evidence type="ECO:0000313" key="1">
    <source>
        <dbReference type="EMBL" id="ADY01921.1"/>
    </source>
</evidence>
<reference evidence="1 2" key="1">
    <citation type="journal article" date="2011" name="J. Bacteriol.">
        <title>Complete genome sequence of 'Vulcanisaeta moutnovskia' strain 768-28, a novel member of the hyperthermophilic crenarchaeal genus vulcanisaeta.</title>
        <authorList>
            <person name="Gumerov V.M."/>
            <person name="Mardanov A.V."/>
            <person name="Beletsky A.V."/>
            <person name="Prokofeva M.I."/>
            <person name="Bonch-Osmolovskaya E.A."/>
            <person name="Ravin N.V."/>
            <person name="Skryabin K.G."/>
        </authorList>
    </citation>
    <scope>NUCLEOTIDE SEQUENCE [LARGE SCALE GENOMIC DNA]</scope>
    <source>
        <strain evidence="1 2">768-28</strain>
    </source>
</reference>
<dbReference type="InterPro" id="IPR029063">
    <property type="entry name" value="SAM-dependent_MTases_sf"/>
</dbReference>
<dbReference type="EMBL" id="CP002529">
    <property type="protein sequence ID" value="ADY01921.1"/>
    <property type="molecule type" value="Genomic_DNA"/>
</dbReference>
<dbReference type="Gene3D" id="3.40.50.150">
    <property type="entry name" value="Vaccinia Virus protein VP39"/>
    <property type="match status" value="1"/>
</dbReference>
<organism evidence="1 2">
    <name type="scientific">Vulcanisaeta moutnovskia (strain 768-28)</name>
    <dbReference type="NCBI Taxonomy" id="985053"/>
    <lineage>
        <taxon>Archaea</taxon>
        <taxon>Thermoproteota</taxon>
        <taxon>Thermoprotei</taxon>
        <taxon>Thermoproteales</taxon>
        <taxon>Thermoproteaceae</taxon>
        <taxon>Vulcanisaeta</taxon>
    </lineage>
</organism>
<keyword evidence="2" id="KW-1185">Reference proteome</keyword>
<proteinExistence type="predicted"/>
<protein>
    <submittedName>
        <fullName evidence="1">Methyltransferase FkbM family</fullName>
    </submittedName>
</protein>
<dbReference type="HOGENOM" id="CLU_1168635_0_0_2"/>
<keyword evidence="1" id="KW-0808">Transferase</keyword>
<dbReference type="SUPFAM" id="SSF53335">
    <property type="entry name" value="S-adenosyl-L-methionine-dependent methyltransferases"/>
    <property type="match status" value="1"/>
</dbReference>
<dbReference type="GO" id="GO:0008168">
    <property type="term" value="F:methyltransferase activity"/>
    <property type="evidence" value="ECO:0007669"/>
    <property type="project" value="UniProtKB-KW"/>
</dbReference>
<evidence type="ECO:0000313" key="2">
    <source>
        <dbReference type="Proteomes" id="UP000007485"/>
    </source>
</evidence>
<dbReference type="GO" id="GO:0032259">
    <property type="term" value="P:methylation"/>
    <property type="evidence" value="ECO:0007669"/>
    <property type="project" value="UniProtKB-KW"/>
</dbReference>
<dbReference type="KEGG" id="vmo:VMUT_1719"/>
<accession>F0QUT9</accession>
<gene>
    <name evidence="1" type="ordered locus">VMUT_1719</name>
</gene>
<name>F0QUT9_VULM7</name>
<dbReference type="Proteomes" id="UP000007485">
    <property type="component" value="Chromosome"/>
</dbReference>
<sequence length="237" mass="27245">MRILAYIIKRLAWRFRSMIWLFPMVIRGEVPLNEWFSDPISIKHGIEHGWYYDRERKCWRHAKVDIPCFVRYRMILHETFIDNQYGMADYKGKVVLDVGAYVGDTLLYFLHNGARYVIAVEPVGKYVSELARNAMLNRIDSRKFTIVGAHYGKLSICDFLNAFGGIDVAKFDCEGCELGLAKDPCIGKIPEYVIEYHSNDILMELLTRFNNEGFKCSAVSGDANVGIIMCRHGIALK</sequence>
<dbReference type="AlphaFoldDB" id="F0QUT9"/>
<dbReference type="eggNOG" id="arCOG01400">
    <property type="taxonomic scope" value="Archaea"/>
</dbReference>
<keyword evidence="1" id="KW-0489">Methyltransferase</keyword>